<evidence type="ECO:0000313" key="7">
    <source>
        <dbReference type="EMBL" id="GCD96039.1"/>
    </source>
</evidence>
<reference evidence="7 8" key="1">
    <citation type="submission" date="2018-12" db="EMBL/GenBank/DDBJ databases">
        <title>Draft genome sequence of Embleya hyalina NBRC 13850T.</title>
        <authorList>
            <person name="Komaki H."/>
            <person name="Hosoyama A."/>
            <person name="Kimura A."/>
            <person name="Ichikawa N."/>
            <person name="Tamura T."/>
        </authorList>
    </citation>
    <scope>NUCLEOTIDE SEQUENCE [LARGE SCALE GENOMIC DNA]</scope>
    <source>
        <strain evidence="7 8">NBRC 13850</strain>
    </source>
</reference>
<dbReference type="UniPathway" id="UPA00895"/>
<feature type="transmembrane region" description="Helical" evidence="5">
    <location>
        <begin position="72"/>
        <end position="92"/>
    </location>
</feature>
<feature type="domain" description="Methylamine utilisation protein MauE" evidence="6">
    <location>
        <begin position="1"/>
        <end position="130"/>
    </location>
</feature>
<comment type="caution">
    <text evidence="7">The sequence shown here is derived from an EMBL/GenBank/DDBJ whole genome shotgun (WGS) entry which is preliminary data.</text>
</comment>
<dbReference type="RefSeq" id="WP_160161449.1">
    <property type="nucleotide sequence ID" value="NZ_BIFH01000019.1"/>
</dbReference>
<keyword evidence="4 5" id="KW-0472">Membrane</keyword>
<evidence type="ECO:0000259" key="6">
    <source>
        <dbReference type="Pfam" id="PF07291"/>
    </source>
</evidence>
<feature type="transmembrane region" description="Helical" evidence="5">
    <location>
        <begin position="45"/>
        <end position="65"/>
    </location>
</feature>
<dbReference type="Pfam" id="PF07291">
    <property type="entry name" value="MauE"/>
    <property type="match status" value="1"/>
</dbReference>
<dbReference type="OrthoDB" id="3430313at2"/>
<name>A0A401YNF2_9ACTN</name>
<dbReference type="Proteomes" id="UP000286931">
    <property type="component" value="Unassembled WGS sequence"/>
</dbReference>
<dbReference type="GO" id="GO:0016020">
    <property type="term" value="C:membrane"/>
    <property type="evidence" value="ECO:0007669"/>
    <property type="project" value="UniProtKB-SubCell"/>
</dbReference>
<evidence type="ECO:0000256" key="1">
    <source>
        <dbReference type="ARBA" id="ARBA00004141"/>
    </source>
</evidence>
<protein>
    <recommendedName>
        <fullName evidence="6">Methylamine utilisation protein MauE domain-containing protein</fullName>
    </recommendedName>
</protein>
<evidence type="ECO:0000256" key="3">
    <source>
        <dbReference type="ARBA" id="ARBA00022989"/>
    </source>
</evidence>
<comment type="subcellular location">
    <subcellularLocation>
        <location evidence="1">Membrane</location>
        <topology evidence="1">Multi-pass membrane protein</topology>
    </subcellularLocation>
</comment>
<keyword evidence="8" id="KW-1185">Reference proteome</keyword>
<dbReference type="InterPro" id="IPR009908">
    <property type="entry name" value="Methylamine_util_MauE"/>
</dbReference>
<sequence length="169" mass="16918">MNQLLVATRVFLGLVFVLSLGAKLRAPGGFAEFVGSVRGLVPRLPARTTAVVVVAGEATVVVLLAWTRTVSLGLGVALLLSVAFTVALWSAIRRGRRVSCGCFGASTTPVGPAHVVRNVVLTACAAVGLAAGPAGADTWGPGTATSIAAGAVAAGLVALTDDVVDLFRA</sequence>
<dbReference type="EMBL" id="BIFH01000019">
    <property type="protein sequence ID" value="GCD96039.1"/>
    <property type="molecule type" value="Genomic_DNA"/>
</dbReference>
<keyword evidence="3 5" id="KW-1133">Transmembrane helix</keyword>
<evidence type="ECO:0000256" key="2">
    <source>
        <dbReference type="ARBA" id="ARBA00022692"/>
    </source>
</evidence>
<dbReference type="GO" id="GO:0030416">
    <property type="term" value="P:methylamine metabolic process"/>
    <property type="evidence" value="ECO:0007669"/>
    <property type="project" value="InterPro"/>
</dbReference>
<keyword evidence="2 5" id="KW-0812">Transmembrane</keyword>
<accession>A0A401YNF2</accession>
<organism evidence="7 8">
    <name type="scientific">Embleya hyalina</name>
    <dbReference type="NCBI Taxonomy" id="516124"/>
    <lineage>
        <taxon>Bacteria</taxon>
        <taxon>Bacillati</taxon>
        <taxon>Actinomycetota</taxon>
        <taxon>Actinomycetes</taxon>
        <taxon>Kitasatosporales</taxon>
        <taxon>Streptomycetaceae</taxon>
        <taxon>Embleya</taxon>
    </lineage>
</organism>
<evidence type="ECO:0000256" key="5">
    <source>
        <dbReference type="SAM" id="Phobius"/>
    </source>
</evidence>
<dbReference type="AlphaFoldDB" id="A0A401YNF2"/>
<evidence type="ECO:0000256" key="4">
    <source>
        <dbReference type="ARBA" id="ARBA00023136"/>
    </source>
</evidence>
<evidence type="ECO:0000313" key="8">
    <source>
        <dbReference type="Proteomes" id="UP000286931"/>
    </source>
</evidence>
<gene>
    <name evidence="7" type="ORF">EHYA_03723</name>
</gene>
<proteinExistence type="predicted"/>